<dbReference type="Proteomes" id="UP001152622">
    <property type="component" value="Chromosome 2"/>
</dbReference>
<reference evidence="1" key="1">
    <citation type="journal article" date="2023" name="Science">
        <title>Genome structures resolve the early diversification of teleost fishes.</title>
        <authorList>
            <person name="Parey E."/>
            <person name="Louis A."/>
            <person name="Montfort J."/>
            <person name="Bouchez O."/>
            <person name="Roques C."/>
            <person name="Iampietro C."/>
            <person name="Lluch J."/>
            <person name="Castinel A."/>
            <person name="Donnadieu C."/>
            <person name="Desvignes T."/>
            <person name="Floi Bucao C."/>
            <person name="Jouanno E."/>
            <person name="Wen M."/>
            <person name="Mejri S."/>
            <person name="Dirks R."/>
            <person name="Jansen H."/>
            <person name="Henkel C."/>
            <person name="Chen W.J."/>
            <person name="Zahm M."/>
            <person name="Cabau C."/>
            <person name="Klopp C."/>
            <person name="Thompson A.W."/>
            <person name="Robinson-Rechavi M."/>
            <person name="Braasch I."/>
            <person name="Lecointre G."/>
            <person name="Bobe J."/>
            <person name="Postlethwait J.H."/>
            <person name="Berthelot C."/>
            <person name="Roest Crollius H."/>
            <person name="Guiguen Y."/>
        </authorList>
    </citation>
    <scope>NUCLEOTIDE SEQUENCE</scope>
    <source>
        <strain evidence="1">WJC10195</strain>
    </source>
</reference>
<comment type="caution">
    <text evidence="1">The sequence shown here is derived from an EMBL/GenBank/DDBJ whole genome shotgun (WGS) entry which is preliminary data.</text>
</comment>
<dbReference type="EMBL" id="JAINUF010000002">
    <property type="protein sequence ID" value="KAJ8374239.1"/>
    <property type="molecule type" value="Genomic_DNA"/>
</dbReference>
<sequence length="69" mass="7770">MKGRGNAWSCVALLQGRCHCNDYRLLLTRRSSLPASPGSFAVEERFHSSVERATVTRMRHTVVASETYD</sequence>
<proteinExistence type="predicted"/>
<organism evidence="1 2">
    <name type="scientific">Synaphobranchus kaupii</name>
    <name type="common">Kaup's arrowtooth eel</name>
    <dbReference type="NCBI Taxonomy" id="118154"/>
    <lineage>
        <taxon>Eukaryota</taxon>
        <taxon>Metazoa</taxon>
        <taxon>Chordata</taxon>
        <taxon>Craniata</taxon>
        <taxon>Vertebrata</taxon>
        <taxon>Euteleostomi</taxon>
        <taxon>Actinopterygii</taxon>
        <taxon>Neopterygii</taxon>
        <taxon>Teleostei</taxon>
        <taxon>Anguilliformes</taxon>
        <taxon>Synaphobranchidae</taxon>
        <taxon>Synaphobranchus</taxon>
    </lineage>
</organism>
<protein>
    <submittedName>
        <fullName evidence="1">Uncharacterized protein</fullName>
    </submittedName>
</protein>
<evidence type="ECO:0000313" key="2">
    <source>
        <dbReference type="Proteomes" id="UP001152622"/>
    </source>
</evidence>
<accession>A0A9Q1G2I3</accession>
<gene>
    <name evidence="1" type="ORF">SKAU_G00048190</name>
</gene>
<keyword evidence="2" id="KW-1185">Reference proteome</keyword>
<evidence type="ECO:0000313" key="1">
    <source>
        <dbReference type="EMBL" id="KAJ8374239.1"/>
    </source>
</evidence>
<dbReference type="AlphaFoldDB" id="A0A9Q1G2I3"/>
<name>A0A9Q1G2I3_SYNKA</name>